<sequence>MRQEEFLFLIEEIGVSLRLSQNAIALIIEYYQLLTNSESNRFKSEIVIGACIFLVSKTREENKKIRDIINMCFVVTRLYRHANQLKAAEKERLKQQALMQMQQNQGSDIDTMEDQQDSQQNETEYIKLNFLYEMERSSIEESFAPTFTLEIYSQIKNEILQCEQHLLRLINYNLLTKKMSFTEIVLNYLHIFQFEKNVSQYILNLSNDTQYVDLQSFSEIEMAKSCIYLALDLIKYQQIQDLHIEEKFYDFQWWKEFMLISKERLLEFSEIMLQYYNQINS</sequence>
<dbReference type="SUPFAM" id="SSF47954">
    <property type="entry name" value="Cyclin-like"/>
    <property type="match status" value="2"/>
</dbReference>
<name>Q22BI6_TETTS</name>
<dbReference type="InParanoid" id="Q22BI6"/>
<accession>Q22BI6</accession>
<keyword evidence="2" id="KW-1185">Reference proteome</keyword>
<proteinExistence type="predicted"/>
<dbReference type="GO" id="GO:0016538">
    <property type="term" value="F:cyclin-dependent protein serine/threonine kinase regulator activity"/>
    <property type="evidence" value="ECO:0007669"/>
    <property type="project" value="InterPro"/>
</dbReference>
<dbReference type="HOGENOM" id="CLU_1398872_0_0_1"/>
<dbReference type="OrthoDB" id="10264655at2759"/>
<dbReference type="Gene3D" id="1.10.472.10">
    <property type="entry name" value="Cyclin-like"/>
    <property type="match status" value="2"/>
</dbReference>
<dbReference type="GeneID" id="7844914"/>
<dbReference type="EMBL" id="GG662602">
    <property type="protein sequence ID" value="EAR82680.2"/>
    <property type="molecule type" value="Genomic_DNA"/>
</dbReference>
<reference evidence="2" key="1">
    <citation type="journal article" date="2006" name="PLoS Biol.">
        <title>Macronuclear genome sequence of the ciliate Tetrahymena thermophila, a model eukaryote.</title>
        <authorList>
            <person name="Eisen J.A."/>
            <person name="Coyne R.S."/>
            <person name="Wu M."/>
            <person name="Wu D."/>
            <person name="Thiagarajan M."/>
            <person name="Wortman J.R."/>
            <person name="Badger J.H."/>
            <person name="Ren Q."/>
            <person name="Amedeo P."/>
            <person name="Jones K.M."/>
            <person name="Tallon L.J."/>
            <person name="Delcher A.L."/>
            <person name="Salzberg S.L."/>
            <person name="Silva J.C."/>
            <person name="Haas B.J."/>
            <person name="Majoros W.H."/>
            <person name="Farzad M."/>
            <person name="Carlton J.M."/>
            <person name="Smith R.K. Jr."/>
            <person name="Garg J."/>
            <person name="Pearlman R.E."/>
            <person name="Karrer K.M."/>
            <person name="Sun L."/>
            <person name="Manning G."/>
            <person name="Elde N.C."/>
            <person name="Turkewitz A.P."/>
            <person name="Asai D.J."/>
            <person name="Wilkes D.E."/>
            <person name="Wang Y."/>
            <person name="Cai H."/>
            <person name="Collins K."/>
            <person name="Stewart B.A."/>
            <person name="Lee S.R."/>
            <person name="Wilamowska K."/>
            <person name="Weinberg Z."/>
            <person name="Ruzzo W.L."/>
            <person name="Wloga D."/>
            <person name="Gaertig J."/>
            <person name="Frankel J."/>
            <person name="Tsao C.-C."/>
            <person name="Gorovsky M.A."/>
            <person name="Keeling P.J."/>
            <person name="Waller R.F."/>
            <person name="Patron N.J."/>
            <person name="Cherry J.M."/>
            <person name="Stover N.A."/>
            <person name="Krieger C.J."/>
            <person name="del Toro C."/>
            <person name="Ryder H.F."/>
            <person name="Williamson S.C."/>
            <person name="Barbeau R.A."/>
            <person name="Hamilton E.P."/>
            <person name="Orias E."/>
        </authorList>
    </citation>
    <scope>NUCLEOTIDE SEQUENCE [LARGE SCALE GENOMIC DNA]</scope>
    <source>
        <strain evidence="2">SB210</strain>
    </source>
</reference>
<evidence type="ECO:0000313" key="2">
    <source>
        <dbReference type="Proteomes" id="UP000009168"/>
    </source>
</evidence>
<organism evidence="1 2">
    <name type="scientific">Tetrahymena thermophila (strain SB210)</name>
    <dbReference type="NCBI Taxonomy" id="312017"/>
    <lineage>
        <taxon>Eukaryota</taxon>
        <taxon>Sar</taxon>
        <taxon>Alveolata</taxon>
        <taxon>Ciliophora</taxon>
        <taxon>Intramacronucleata</taxon>
        <taxon>Oligohymenophorea</taxon>
        <taxon>Hymenostomatida</taxon>
        <taxon>Tetrahymenina</taxon>
        <taxon>Tetrahymenidae</taxon>
        <taxon>Tetrahymena</taxon>
    </lineage>
</organism>
<gene>
    <name evidence="1" type="ORF">TTHERM_01099270</name>
</gene>
<dbReference type="GO" id="GO:0006357">
    <property type="term" value="P:regulation of transcription by RNA polymerase II"/>
    <property type="evidence" value="ECO:0007669"/>
    <property type="project" value="InterPro"/>
</dbReference>
<dbReference type="AlphaFoldDB" id="Q22BI6"/>
<evidence type="ECO:0000313" key="1">
    <source>
        <dbReference type="EMBL" id="EAR82680.2"/>
    </source>
</evidence>
<protein>
    <recommendedName>
        <fullName evidence="3">Amine-terminal domain cyclin</fullName>
    </recommendedName>
</protein>
<dbReference type="KEGG" id="tet:TTHERM_01099270"/>
<dbReference type="InterPro" id="IPR043198">
    <property type="entry name" value="Cyclin/Ssn8"/>
</dbReference>
<dbReference type="Proteomes" id="UP000009168">
    <property type="component" value="Unassembled WGS sequence"/>
</dbReference>
<dbReference type="InterPro" id="IPR036915">
    <property type="entry name" value="Cyclin-like_sf"/>
</dbReference>
<evidence type="ECO:0008006" key="3">
    <source>
        <dbReference type="Google" id="ProtNLM"/>
    </source>
</evidence>
<dbReference type="RefSeq" id="XP_001030343.2">
    <property type="nucleotide sequence ID" value="XM_001030343.2"/>
</dbReference>
<dbReference type="PANTHER" id="PTHR10026">
    <property type="entry name" value="CYCLIN"/>
    <property type="match status" value="1"/>
</dbReference>